<sequence length="358" mass="41265">MYRSVNFPYAAPREPGYREPLLPFVSEKLKVGSPSRSWGDFEHPKLRQCPISVDDIELGAVTHPGYDAATLTQFTFNTDCLESDYIEESGDLESLLGYRRMKQEFLNCALMDMINDAFTTAASKKEQIVLNHDPSTDIEVQANLQALSTTELGDTPPRPDTEHLKPYIFKEPFRDCLGWIKLEGTALNWLYHKNWMKNDEYVAHPQLTYVWEPLPFLDIGKSYYAIVYDYESNRQRVFVQPRPEDILDKVKNYHVFGFILERYVAPQWCERLLQTRNIVPFLGAEEDGWWKPEVFHGNLEKISQLIRDDIEKDQAAEDEEAVAEDPGGRSLPRRANKKFKAKGKGKGSKEGRGIAEYD</sequence>
<reference evidence="2" key="1">
    <citation type="submission" date="2021-10" db="EMBL/GenBank/DDBJ databases">
        <authorList>
            <person name="Piombo E."/>
        </authorList>
    </citation>
    <scope>NUCLEOTIDE SEQUENCE</scope>
</reference>
<keyword evidence="3" id="KW-1185">Reference proteome</keyword>
<evidence type="ECO:0000313" key="3">
    <source>
        <dbReference type="Proteomes" id="UP000754883"/>
    </source>
</evidence>
<comment type="caution">
    <text evidence="2">The sequence shown here is derived from an EMBL/GenBank/DDBJ whole genome shotgun (WGS) entry which is preliminary data.</text>
</comment>
<dbReference type="AlphaFoldDB" id="A0A9N9XXD8"/>
<proteinExistence type="predicted"/>
<dbReference type="OrthoDB" id="5138159at2759"/>
<feature type="compositionally biased region" description="Basic residues" evidence="1">
    <location>
        <begin position="331"/>
        <end position="346"/>
    </location>
</feature>
<feature type="region of interest" description="Disordered" evidence="1">
    <location>
        <begin position="316"/>
        <end position="358"/>
    </location>
</feature>
<feature type="compositionally biased region" description="Basic and acidic residues" evidence="1">
    <location>
        <begin position="347"/>
        <end position="358"/>
    </location>
</feature>
<dbReference type="EMBL" id="CABFNO020001268">
    <property type="protein sequence ID" value="CAG9975589.1"/>
    <property type="molecule type" value="Genomic_DNA"/>
</dbReference>
<name>A0A9N9XXD8_9HYPO</name>
<gene>
    <name evidence="2" type="ORF">CBYS24578_00013051</name>
</gene>
<dbReference type="Proteomes" id="UP000754883">
    <property type="component" value="Unassembled WGS sequence"/>
</dbReference>
<protein>
    <submittedName>
        <fullName evidence="2">Uncharacterized protein</fullName>
    </submittedName>
</protein>
<evidence type="ECO:0000256" key="1">
    <source>
        <dbReference type="SAM" id="MobiDB-lite"/>
    </source>
</evidence>
<evidence type="ECO:0000313" key="2">
    <source>
        <dbReference type="EMBL" id="CAG9975589.1"/>
    </source>
</evidence>
<accession>A0A9N9XXD8</accession>
<organism evidence="2 3">
    <name type="scientific">Clonostachys byssicola</name>
    <dbReference type="NCBI Taxonomy" id="160290"/>
    <lineage>
        <taxon>Eukaryota</taxon>
        <taxon>Fungi</taxon>
        <taxon>Dikarya</taxon>
        <taxon>Ascomycota</taxon>
        <taxon>Pezizomycotina</taxon>
        <taxon>Sordariomycetes</taxon>
        <taxon>Hypocreomycetidae</taxon>
        <taxon>Hypocreales</taxon>
        <taxon>Bionectriaceae</taxon>
        <taxon>Clonostachys</taxon>
    </lineage>
</organism>